<evidence type="ECO:0008006" key="4">
    <source>
        <dbReference type="Google" id="ProtNLM"/>
    </source>
</evidence>
<sequence>MALDLATGMAGRTRRAQPKFTLRQIAASIRGLSGGASELVWKGTELMKNGQVALALAGGYLLGRYHKMRWALALAGAAAGKRAAGVATGKQLGRASGLLQSPEVGRLAKDIRGDLLAAGRSAAVAAVGTRINDLSDRMEERAASLREPSGDEAEGDEGEEATSRGERKARRSGSAKSRRASTTRAKAEVGSSKASGSARESTKPGSRTKKPTREGTSGGRSGKRAASADRPTGRSRG</sequence>
<protein>
    <recommendedName>
        <fullName evidence="4">DUF2892 domain-containing protein</fullName>
    </recommendedName>
</protein>
<organism evidence="2 3">
    <name type="scientific">Streptomyces silvisoli</name>
    <dbReference type="NCBI Taxonomy" id="3034235"/>
    <lineage>
        <taxon>Bacteria</taxon>
        <taxon>Bacillati</taxon>
        <taxon>Actinomycetota</taxon>
        <taxon>Actinomycetes</taxon>
        <taxon>Kitasatosporales</taxon>
        <taxon>Streptomycetaceae</taxon>
        <taxon>Streptomyces</taxon>
    </lineage>
</organism>
<reference evidence="2 3" key="1">
    <citation type="submission" date="2023-03" db="EMBL/GenBank/DDBJ databases">
        <title>Draft genome sequence of Streptomyces sp. RB6PN23 isolated from peat swamp forest in Thailand.</title>
        <authorList>
            <person name="Klaysubun C."/>
            <person name="Duangmal K."/>
        </authorList>
    </citation>
    <scope>NUCLEOTIDE SEQUENCE [LARGE SCALE GENOMIC DNA]</scope>
    <source>
        <strain evidence="2 3">RB6PN23</strain>
    </source>
</reference>
<accession>A0ABT5ZT64</accession>
<gene>
    <name evidence="2" type="ORF">P3G67_28195</name>
</gene>
<dbReference type="Proteomes" id="UP001216579">
    <property type="component" value="Unassembled WGS sequence"/>
</dbReference>
<evidence type="ECO:0000256" key="1">
    <source>
        <dbReference type="SAM" id="MobiDB-lite"/>
    </source>
</evidence>
<comment type="caution">
    <text evidence="2">The sequence shown here is derived from an EMBL/GenBank/DDBJ whole genome shotgun (WGS) entry which is preliminary data.</text>
</comment>
<feature type="region of interest" description="Disordered" evidence="1">
    <location>
        <begin position="138"/>
        <end position="237"/>
    </location>
</feature>
<dbReference type="RefSeq" id="WP_276096001.1">
    <property type="nucleotide sequence ID" value="NZ_JARJBC010000022.1"/>
</dbReference>
<feature type="compositionally biased region" description="Acidic residues" evidence="1">
    <location>
        <begin position="150"/>
        <end position="160"/>
    </location>
</feature>
<dbReference type="EMBL" id="JARJBC010000022">
    <property type="protein sequence ID" value="MDF3293028.1"/>
    <property type="molecule type" value="Genomic_DNA"/>
</dbReference>
<keyword evidence="3" id="KW-1185">Reference proteome</keyword>
<feature type="compositionally biased region" description="Basic residues" evidence="1">
    <location>
        <begin position="167"/>
        <end position="181"/>
    </location>
</feature>
<proteinExistence type="predicted"/>
<feature type="compositionally biased region" description="Polar residues" evidence="1">
    <location>
        <begin position="192"/>
        <end position="205"/>
    </location>
</feature>
<evidence type="ECO:0000313" key="3">
    <source>
        <dbReference type="Proteomes" id="UP001216579"/>
    </source>
</evidence>
<evidence type="ECO:0000313" key="2">
    <source>
        <dbReference type="EMBL" id="MDF3293028.1"/>
    </source>
</evidence>
<name>A0ABT5ZT64_9ACTN</name>